<dbReference type="EMBL" id="BAUW01000001">
    <property type="protein sequence ID" value="GAE43577.1"/>
    <property type="molecule type" value="Genomic_DNA"/>
</dbReference>
<dbReference type="InterPro" id="IPR013824">
    <property type="entry name" value="Topo_IA_cen_sub1"/>
</dbReference>
<evidence type="ECO:0000256" key="1">
    <source>
        <dbReference type="ARBA" id="ARBA00023235"/>
    </source>
</evidence>
<keyword evidence="8" id="KW-1185">Reference proteome</keyword>
<dbReference type="PANTHER" id="PTHR11390">
    <property type="entry name" value="PROKARYOTIC DNA TOPOISOMERASE"/>
    <property type="match status" value="1"/>
</dbReference>
<dbReference type="InterPro" id="IPR023406">
    <property type="entry name" value="Topo_IA_AS"/>
</dbReference>
<accession>W4RHE9</accession>
<dbReference type="InterPro" id="IPR013497">
    <property type="entry name" value="Topo_IA_cen"/>
</dbReference>
<dbReference type="AlphaFoldDB" id="W4RHE9"/>
<dbReference type="eggNOG" id="COG0550">
    <property type="taxonomic scope" value="Bacteria"/>
</dbReference>
<dbReference type="PROSITE" id="PS52039">
    <property type="entry name" value="TOPO_IA_2"/>
    <property type="match status" value="1"/>
</dbReference>
<dbReference type="SUPFAM" id="SSF56712">
    <property type="entry name" value="Prokaryotic type I DNA topoisomerase"/>
    <property type="match status" value="1"/>
</dbReference>
<dbReference type="PROSITE" id="PS00396">
    <property type="entry name" value="TOPO_IA_1"/>
    <property type="match status" value="1"/>
</dbReference>
<dbReference type="Gene3D" id="1.10.290.10">
    <property type="entry name" value="Topoisomerase I, domain 4"/>
    <property type="match status" value="1"/>
</dbReference>
<dbReference type="Gene3D" id="1.10.460.10">
    <property type="entry name" value="Topoisomerase I, domain 2"/>
    <property type="match status" value="1"/>
</dbReference>
<feature type="domain" description="Topo IA-type catalytic" evidence="6">
    <location>
        <begin position="30"/>
        <end position="238"/>
    </location>
</feature>
<dbReference type="Proteomes" id="UP000018949">
    <property type="component" value="Unassembled WGS sequence"/>
</dbReference>
<dbReference type="GO" id="GO:0043597">
    <property type="term" value="C:cytoplasmic replication fork"/>
    <property type="evidence" value="ECO:0007669"/>
    <property type="project" value="TreeGrafter"/>
</dbReference>
<dbReference type="GO" id="GO:0006265">
    <property type="term" value="P:DNA topological change"/>
    <property type="evidence" value="ECO:0007669"/>
    <property type="project" value="InterPro"/>
</dbReference>
<dbReference type="Gene3D" id="2.70.20.10">
    <property type="entry name" value="Topoisomerase I, domain 3"/>
    <property type="match status" value="1"/>
</dbReference>
<comment type="caution">
    <text evidence="7">The sequence shown here is derived from an EMBL/GenBank/DDBJ whole genome shotgun (WGS) entry which is preliminary data.</text>
</comment>
<dbReference type="InterPro" id="IPR000380">
    <property type="entry name" value="Topo_IA"/>
</dbReference>
<gene>
    <name evidence="7" type="ORF">JCM21738_226</name>
</gene>
<dbReference type="InterPro" id="IPR023405">
    <property type="entry name" value="Topo_IA_core_domain"/>
</dbReference>
<dbReference type="GO" id="GO:0006281">
    <property type="term" value="P:DNA repair"/>
    <property type="evidence" value="ECO:0007669"/>
    <property type="project" value="TreeGrafter"/>
</dbReference>
<proteinExistence type="predicted"/>
<evidence type="ECO:0000256" key="5">
    <source>
        <dbReference type="ARBA" id="ARBA00032877"/>
    </source>
</evidence>
<dbReference type="PRINTS" id="PR00417">
    <property type="entry name" value="PRTPISMRASEI"/>
</dbReference>
<evidence type="ECO:0000313" key="8">
    <source>
        <dbReference type="Proteomes" id="UP000018949"/>
    </source>
</evidence>
<dbReference type="PANTHER" id="PTHR11390:SF21">
    <property type="entry name" value="DNA TOPOISOMERASE 3-ALPHA"/>
    <property type="match status" value="1"/>
</dbReference>
<keyword evidence="1 7" id="KW-0413">Isomerase</keyword>
<evidence type="ECO:0000313" key="7">
    <source>
        <dbReference type="EMBL" id="GAE43577.1"/>
    </source>
</evidence>
<dbReference type="InterPro" id="IPR013825">
    <property type="entry name" value="Topo_IA_cen_sub2"/>
</dbReference>
<evidence type="ECO:0000259" key="6">
    <source>
        <dbReference type="PROSITE" id="PS52039"/>
    </source>
</evidence>
<reference evidence="7 8" key="1">
    <citation type="submission" date="2013-12" db="EMBL/GenBank/DDBJ databases">
        <title>NBRP : Genome information of microbial organism related human and environment.</title>
        <authorList>
            <person name="Hattori M."/>
            <person name="Oshima K."/>
            <person name="Inaba H."/>
            <person name="Suda W."/>
            <person name="Sakamoto M."/>
            <person name="Iino T."/>
            <person name="Kitahara M."/>
            <person name="Oshida Y."/>
            <person name="Iida T."/>
            <person name="Kudo T."/>
            <person name="Itoh T."/>
            <person name="Ahmed I."/>
            <person name="Ohkuma M."/>
        </authorList>
    </citation>
    <scope>NUCLEOTIDE SEQUENCE [LARGE SCALE GENOMIC DNA]</scope>
    <source>
        <strain evidence="7 8">JCM 21738</strain>
    </source>
</reference>
<evidence type="ECO:0000256" key="4">
    <source>
        <dbReference type="ARBA" id="ARBA00032235"/>
    </source>
</evidence>
<evidence type="ECO:0000256" key="2">
    <source>
        <dbReference type="ARBA" id="ARBA00030003"/>
    </source>
</evidence>
<dbReference type="InterPro" id="IPR003601">
    <property type="entry name" value="Topo_IA_2"/>
</dbReference>
<dbReference type="Pfam" id="PF01131">
    <property type="entry name" value="Topoisom_bac"/>
    <property type="match status" value="1"/>
</dbReference>
<protein>
    <recommendedName>
        <fullName evidence="5">Omega-protein</fullName>
    </recommendedName>
    <alternativeName>
        <fullName evidence="4">Relaxing enzyme</fullName>
    </alternativeName>
    <alternativeName>
        <fullName evidence="2">Swivelase</fullName>
    </alternativeName>
    <alternativeName>
        <fullName evidence="3">Untwisting enzyme</fullName>
    </alternativeName>
</protein>
<dbReference type="SMART" id="SM00436">
    <property type="entry name" value="TOP1Bc"/>
    <property type="match status" value="1"/>
</dbReference>
<dbReference type="GO" id="GO:0003917">
    <property type="term" value="F:DNA topoisomerase type I (single strand cut, ATP-independent) activity"/>
    <property type="evidence" value="ECO:0007669"/>
    <property type="project" value="InterPro"/>
</dbReference>
<organism evidence="7 8">
    <name type="scientific">Mesobacillus boroniphilus JCM 21738</name>
    <dbReference type="NCBI Taxonomy" id="1294265"/>
    <lineage>
        <taxon>Bacteria</taxon>
        <taxon>Bacillati</taxon>
        <taxon>Bacillota</taxon>
        <taxon>Bacilli</taxon>
        <taxon>Bacillales</taxon>
        <taxon>Bacillaceae</taxon>
        <taxon>Mesobacillus</taxon>
    </lineage>
</organism>
<dbReference type="GO" id="GO:0006310">
    <property type="term" value="P:DNA recombination"/>
    <property type="evidence" value="ECO:0007669"/>
    <property type="project" value="TreeGrafter"/>
</dbReference>
<evidence type="ECO:0000256" key="3">
    <source>
        <dbReference type="ARBA" id="ARBA00031985"/>
    </source>
</evidence>
<dbReference type="GO" id="GO:0003677">
    <property type="term" value="F:DNA binding"/>
    <property type="evidence" value="ECO:0007669"/>
    <property type="project" value="InterPro"/>
</dbReference>
<dbReference type="InterPro" id="IPR013826">
    <property type="entry name" value="Topo_IA_cen_sub3"/>
</dbReference>
<name>W4RHE9_9BACI</name>
<sequence>MKPMKRLWISSLTPKAIKEGFQNLLNDSDTKNLYFEAYTRACADWVVGMNASRLYTLLLQKKGYSDVFSVGRVQTPTLALIVKRELEIENFVSEPFWEVLAKFNINGKKYSGKWEKDDSRIKTKEMAEKIAAFCDGKPAEAAEVISEKKEFLPPLFYNLSAMQAEANRRFKMSPKKTLDILQGLYQRGIVSYPRSDSRYVTPGEAEGFSAILNKLHSNPDYQPLFHYPIHRLKTINAM</sequence>